<keyword evidence="4" id="KW-1185">Reference proteome</keyword>
<protein>
    <submittedName>
        <fullName evidence="3">Uncharacterized protein</fullName>
    </submittedName>
</protein>
<reference evidence="3" key="1">
    <citation type="journal article" date="2021" name="Sci. Adv.">
        <title>The American lobster genome reveals insights on longevity, neural, and immune adaptations.</title>
        <authorList>
            <person name="Polinski J.M."/>
            <person name="Zimin A.V."/>
            <person name="Clark K.F."/>
            <person name="Kohn A.B."/>
            <person name="Sadowski N."/>
            <person name="Timp W."/>
            <person name="Ptitsyn A."/>
            <person name="Khanna P."/>
            <person name="Romanova D.Y."/>
            <person name="Williams P."/>
            <person name="Greenwood S.J."/>
            <person name="Moroz L.L."/>
            <person name="Walt D.R."/>
            <person name="Bodnar A.G."/>
        </authorList>
    </citation>
    <scope>NUCLEOTIDE SEQUENCE</scope>
    <source>
        <strain evidence="3">GMGI-L3</strain>
    </source>
</reference>
<name>A0A8J5JIE2_HOMAM</name>
<feature type="compositionally biased region" description="Polar residues" evidence="1">
    <location>
        <begin position="7"/>
        <end position="33"/>
    </location>
</feature>
<evidence type="ECO:0000313" key="3">
    <source>
        <dbReference type="EMBL" id="KAG7156618.1"/>
    </source>
</evidence>
<feature type="transmembrane region" description="Helical" evidence="2">
    <location>
        <begin position="43"/>
        <end position="61"/>
    </location>
</feature>
<keyword evidence="2" id="KW-1133">Transmembrane helix</keyword>
<evidence type="ECO:0000256" key="1">
    <source>
        <dbReference type="SAM" id="MobiDB-lite"/>
    </source>
</evidence>
<keyword evidence="2" id="KW-0472">Membrane</keyword>
<evidence type="ECO:0000256" key="2">
    <source>
        <dbReference type="SAM" id="Phobius"/>
    </source>
</evidence>
<organism evidence="3 4">
    <name type="scientific">Homarus americanus</name>
    <name type="common">American lobster</name>
    <dbReference type="NCBI Taxonomy" id="6706"/>
    <lineage>
        <taxon>Eukaryota</taxon>
        <taxon>Metazoa</taxon>
        <taxon>Ecdysozoa</taxon>
        <taxon>Arthropoda</taxon>
        <taxon>Crustacea</taxon>
        <taxon>Multicrustacea</taxon>
        <taxon>Malacostraca</taxon>
        <taxon>Eumalacostraca</taxon>
        <taxon>Eucarida</taxon>
        <taxon>Decapoda</taxon>
        <taxon>Pleocyemata</taxon>
        <taxon>Astacidea</taxon>
        <taxon>Nephropoidea</taxon>
        <taxon>Nephropidae</taxon>
        <taxon>Homarus</taxon>
    </lineage>
</organism>
<dbReference type="AlphaFoldDB" id="A0A8J5JIE2"/>
<comment type="caution">
    <text evidence="3">The sequence shown here is derived from an EMBL/GenBank/DDBJ whole genome shotgun (WGS) entry which is preliminary data.</text>
</comment>
<proteinExistence type="predicted"/>
<dbReference type="EMBL" id="JAHLQT010039062">
    <property type="protein sequence ID" value="KAG7156618.1"/>
    <property type="molecule type" value="Genomic_DNA"/>
</dbReference>
<evidence type="ECO:0000313" key="4">
    <source>
        <dbReference type="Proteomes" id="UP000747542"/>
    </source>
</evidence>
<feature type="region of interest" description="Disordered" evidence="1">
    <location>
        <begin position="1"/>
        <end position="33"/>
    </location>
</feature>
<gene>
    <name evidence="3" type="ORF">Hamer_G006600</name>
</gene>
<sequence length="138" mass="15364">MRKQHNNHTFPETSPYSTLSTTAATKSGSYSQPRSTYRYWEGAGLYAGGLTSYLHLLLWMARLRCGQTFAENTDQRCLDEVVVMTMDSALSGFDHWQKSQKPYESHESSPAGIVAESHCSLTSPFTSLLTSPFTSQPS</sequence>
<keyword evidence="2" id="KW-0812">Transmembrane</keyword>
<accession>A0A8J5JIE2</accession>
<dbReference type="Proteomes" id="UP000747542">
    <property type="component" value="Unassembled WGS sequence"/>
</dbReference>